<comment type="caution">
    <text evidence="1">The sequence shown here is derived from an EMBL/GenBank/DDBJ whole genome shotgun (WGS) entry which is preliminary data.</text>
</comment>
<evidence type="ECO:0000313" key="1">
    <source>
        <dbReference type="EMBL" id="MFC4766619.1"/>
    </source>
</evidence>
<sequence length="70" mass="7530">MLQLVMFVKLGMLGPRAAVVRLMESTVPVVEEWGSVVVVTKLPSDTTPRPGVGVLVVKDQVATMFAVIVH</sequence>
<accession>A0ABV9PYJ7</accession>
<dbReference type="Proteomes" id="UP001596002">
    <property type="component" value="Unassembled WGS sequence"/>
</dbReference>
<name>A0ABV9PYJ7_9BACL</name>
<keyword evidence="2" id="KW-1185">Reference proteome</keyword>
<gene>
    <name evidence="1" type="ORF">ACFO8Q_04395</name>
</gene>
<evidence type="ECO:0008006" key="3">
    <source>
        <dbReference type="Google" id="ProtNLM"/>
    </source>
</evidence>
<proteinExistence type="predicted"/>
<protein>
    <recommendedName>
        <fullName evidence="3">Secreted protein</fullName>
    </recommendedName>
</protein>
<dbReference type="RefSeq" id="WP_380024518.1">
    <property type="nucleotide sequence ID" value="NZ_JBHSHC010000027.1"/>
</dbReference>
<evidence type="ECO:0000313" key="2">
    <source>
        <dbReference type="Proteomes" id="UP001596002"/>
    </source>
</evidence>
<dbReference type="EMBL" id="JBHSHC010000027">
    <property type="protein sequence ID" value="MFC4766619.1"/>
    <property type="molecule type" value="Genomic_DNA"/>
</dbReference>
<organism evidence="1 2">
    <name type="scientific">Effusibacillus consociatus</name>
    <dbReference type="NCBI Taxonomy" id="1117041"/>
    <lineage>
        <taxon>Bacteria</taxon>
        <taxon>Bacillati</taxon>
        <taxon>Bacillota</taxon>
        <taxon>Bacilli</taxon>
        <taxon>Bacillales</taxon>
        <taxon>Alicyclobacillaceae</taxon>
        <taxon>Effusibacillus</taxon>
    </lineage>
</organism>
<reference evidence="2" key="1">
    <citation type="journal article" date="2019" name="Int. J. Syst. Evol. Microbiol.">
        <title>The Global Catalogue of Microorganisms (GCM) 10K type strain sequencing project: providing services to taxonomists for standard genome sequencing and annotation.</title>
        <authorList>
            <consortium name="The Broad Institute Genomics Platform"/>
            <consortium name="The Broad Institute Genome Sequencing Center for Infectious Disease"/>
            <person name="Wu L."/>
            <person name="Ma J."/>
        </authorList>
    </citation>
    <scope>NUCLEOTIDE SEQUENCE [LARGE SCALE GENOMIC DNA]</scope>
    <source>
        <strain evidence="2">WYCCWR 12678</strain>
    </source>
</reference>